<dbReference type="InterPro" id="IPR001789">
    <property type="entry name" value="Sig_transdc_resp-reg_receiver"/>
</dbReference>
<sequence length="38" mass="4270">MQKILLIHPDLALRDDLAFILQHSGFQVAHAMEGQQAL</sequence>
<dbReference type="EMBL" id="BARU01002392">
    <property type="protein sequence ID" value="GAH27614.1"/>
    <property type="molecule type" value="Genomic_DNA"/>
</dbReference>
<dbReference type="SUPFAM" id="SSF52172">
    <property type="entry name" value="CheY-like"/>
    <property type="match status" value="1"/>
</dbReference>
<dbReference type="GO" id="GO:0000160">
    <property type="term" value="P:phosphorelay signal transduction system"/>
    <property type="evidence" value="ECO:0007669"/>
    <property type="project" value="InterPro"/>
</dbReference>
<name>X1FDZ0_9ZZZZ</name>
<gene>
    <name evidence="2" type="ORF">S03H2_05666</name>
</gene>
<comment type="caution">
    <text evidence="2">The sequence shown here is derived from an EMBL/GenBank/DDBJ whole genome shotgun (WGS) entry which is preliminary data.</text>
</comment>
<feature type="non-terminal residue" evidence="2">
    <location>
        <position position="38"/>
    </location>
</feature>
<evidence type="ECO:0000259" key="1">
    <source>
        <dbReference type="PROSITE" id="PS50110"/>
    </source>
</evidence>
<protein>
    <recommendedName>
        <fullName evidence="1">Response regulatory domain-containing protein</fullName>
    </recommendedName>
</protein>
<reference evidence="2" key="1">
    <citation type="journal article" date="2014" name="Front. Microbiol.">
        <title>High frequency of phylogenetically diverse reductive dehalogenase-homologous genes in deep subseafloor sedimentary metagenomes.</title>
        <authorList>
            <person name="Kawai M."/>
            <person name="Futagami T."/>
            <person name="Toyoda A."/>
            <person name="Takaki Y."/>
            <person name="Nishi S."/>
            <person name="Hori S."/>
            <person name="Arai W."/>
            <person name="Tsubouchi T."/>
            <person name="Morono Y."/>
            <person name="Uchiyama I."/>
            <person name="Ito T."/>
            <person name="Fujiyama A."/>
            <person name="Inagaki F."/>
            <person name="Takami H."/>
        </authorList>
    </citation>
    <scope>NUCLEOTIDE SEQUENCE</scope>
    <source>
        <strain evidence="2">Expedition CK06-06</strain>
    </source>
</reference>
<dbReference type="InterPro" id="IPR011006">
    <property type="entry name" value="CheY-like_superfamily"/>
</dbReference>
<accession>X1FDZ0</accession>
<dbReference type="AlphaFoldDB" id="X1FDZ0"/>
<organism evidence="2">
    <name type="scientific">marine sediment metagenome</name>
    <dbReference type="NCBI Taxonomy" id="412755"/>
    <lineage>
        <taxon>unclassified sequences</taxon>
        <taxon>metagenomes</taxon>
        <taxon>ecological metagenomes</taxon>
    </lineage>
</organism>
<evidence type="ECO:0000313" key="2">
    <source>
        <dbReference type="EMBL" id="GAH27614.1"/>
    </source>
</evidence>
<feature type="domain" description="Response regulatory" evidence="1">
    <location>
        <begin position="3"/>
        <end position="38"/>
    </location>
</feature>
<proteinExistence type="predicted"/>
<dbReference type="PROSITE" id="PS50110">
    <property type="entry name" value="RESPONSE_REGULATORY"/>
    <property type="match status" value="1"/>
</dbReference>